<proteinExistence type="predicted"/>
<organism evidence="2 3">
    <name type="scientific">Lyophyllum shimeji</name>
    <name type="common">Hon-shimeji</name>
    <name type="synonym">Tricholoma shimeji</name>
    <dbReference type="NCBI Taxonomy" id="47721"/>
    <lineage>
        <taxon>Eukaryota</taxon>
        <taxon>Fungi</taxon>
        <taxon>Dikarya</taxon>
        <taxon>Basidiomycota</taxon>
        <taxon>Agaricomycotina</taxon>
        <taxon>Agaricomycetes</taxon>
        <taxon>Agaricomycetidae</taxon>
        <taxon>Agaricales</taxon>
        <taxon>Tricholomatineae</taxon>
        <taxon>Lyophyllaceae</taxon>
        <taxon>Lyophyllum</taxon>
    </lineage>
</organism>
<evidence type="ECO:0000313" key="3">
    <source>
        <dbReference type="Proteomes" id="UP001063166"/>
    </source>
</evidence>
<sequence length="225" mass="24001">MYNGESWLDPTSTLSTWQIYNDEGPAPRAFYNCDESVEIIAGPAAGLLATTSCISSPRTSPLARRPTGFPPPSLSAYTTHASTPTSPQLPLQTASRTTESPHAAPPSQRHLATSPHPPPPPSPRRISITRPQDTTSFSPNITSLPPIMNIEWEYRDQRNSLGAGISDVGLPILDSATSSPVGPPQKLLTLSPEGLVTVKFADVPMKGGSYKAVLTYKNNIQDGAT</sequence>
<feature type="region of interest" description="Disordered" evidence="1">
    <location>
        <begin position="57"/>
        <end position="142"/>
    </location>
</feature>
<comment type="caution">
    <text evidence="2">The sequence shown here is derived from an EMBL/GenBank/DDBJ whole genome shotgun (WGS) entry which is preliminary data.</text>
</comment>
<keyword evidence="3" id="KW-1185">Reference proteome</keyword>
<reference evidence="2" key="1">
    <citation type="submission" date="2022-07" db="EMBL/GenBank/DDBJ databases">
        <title>The genome of Lyophyllum shimeji provides insight into the initial evolution of ectomycorrhizal fungal genome.</title>
        <authorList>
            <person name="Kobayashi Y."/>
            <person name="Shibata T."/>
            <person name="Hirakawa H."/>
            <person name="Shigenobu S."/>
            <person name="Nishiyama T."/>
            <person name="Yamada A."/>
            <person name="Hasebe M."/>
            <person name="Kawaguchi M."/>
        </authorList>
    </citation>
    <scope>NUCLEOTIDE SEQUENCE</scope>
    <source>
        <strain evidence="2">AT787</strain>
    </source>
</reference>
<name>A0A9P3UNI7_LYOSH</name>
<accession>A0A9P3UNI7</accession>
<protein>
    <submittedName>
        <fullName evidence="2">Uncharacterized protein</fullName>
    </submittedName>
</protein>
<dbReference type="Proteomes" id="UP001063166">
    <property type="component" value="Unassembled WGS sequence"/>
</dbReference>
<dbReference type="EMBL" id="BRPK01000004">
    <property type="protein sequence ID" value="GLB37900.1"/>
    <property type="molecule type" value="Genomic_DNA"/>
</dbReference>
<evidence type="ECO:0000313" key="2">
    <source>
        <dbReference type="EMBL" id="GLB37900.1"/>
    </source>
</evidence>
<dbReference type="AlphaFoldDB" id="A0A9P3UNI7"/>
<dbReference type="OrthoDB" id="5358886at2759"/>
<feature type="compositionally biased region" description="Polar residues" evidence="1">
    <location>
        <begin position="132"/>
        <end position="142"/>
    </location>
</feature>
<feature type="compositionally biased region" description="Polar residues" evidence="1">
    <location>
        <begin position="75"/>
        <end position="100"/>
    </location>
</feature>
<evidence type="ECO:0000256" key="1">
    <source>
        <dbReference type="SAM" id="MobiDB-lite"/>
    </source>
</evidence>
<gene>
    <name evidence="2" type="ORF">LshimejAT787_0409510</name>
</gene>